<name>A0A645FRI8_9ZZZZ</name>
<evidence type="ECO:0000313" key="1">
    <source>
        <dbReference type="EMBL" id="MPN17068.1"/>
    </source>
</evidence>
<reference evidence="1" key="1">
    <citation type="submission" date="2019-08" db="EMBL/GenBank/DDBJ databases">
        <authorList>
            <person name="Kucharzyk K."/>
            <person name="Murdoch R.W."/>
            <person name="Higgins S."/>
            <person name="Loffler F."/>
        </authorList>
    </citation>
    <scope>NUCLEOTIDE SEQUENCE</scope>
</reference>
<protein>
    <submittedName>
        <fullName evidence="1">Uncharacterized protein</fullName>
    </submittedName>
</protein>
<accession>A0A645FRI8</accession>
<gene>
    <name evidence="1" type="ORF">SDC9_164418</name>
</gene>
<organism evidence="1">
    <name type="scientific">bioreactor metagenome</name>
    <dbReference type="NCBI Taxonomy" id="1076179"/>
    <lineage>
        <taxon>unclassified sequences</taxon>
        <taxon>metagenomes</taxon>
        <taxon>ecological metagenomes</taxon>
    </lineage>
</organism>
<dbReference type="EMBL" id="VSSQ01064098">
    <property type="protein sequence ID" value="MPN17068.1"/>
    <property type="molecule type" value="Genomic_DNA"/>
</dbReference>
<comment type="caution">
    <text evidence="1">The sequence shown here is derived from an EMBL/GenBank/DDBJ whole genome shotgun (WGS) entry which is preliminary data.</text>
</comment>
<proteinExistence type="predicted"/>
<sequence length="110" mass="12312">MGTAGRFAENEDGVKCLVMRLSFVEIPNSRIIKLFFDDEDTVTAKFAEKPNIEFVSRGLDAFLEDMPGKKIINALAHKVDGGYLLYRVSIAFMPEVRFIADPKIIKAATK</sequence>
<dbReference type="AlphaFoldDB" id="A0A645FRI8"/>